<evidence type="ECO:0000256" key="1">
    <source>
        <dbReference type="SAM" id="MobiDB-lite"/>
    </source>
</evidence>
<reference evidence="3" key="2">
    <citation type="journal article" date="2008" name="Nucleic Acids Res.">
        <title>The rice annotation project database (RAP-DB): 2008 update.</title>
        <authorList>
            <consortium name="The rice annotation project (RAP)"/>
        </authorList>
    </citation>
    <scope>GENOME REANNOTATION</scope>
    <source>
        <strain evidence="3">cv. Nipponbare</strain>
    </source>
</reference>
<dbReference type="Proteomes" id="UP000000763">
    <property type="component" value="Chromosome 1"/>
</dbReference>
<accession>Q7F3D3</accession>
<evidence type="ECO:0000313" key="3">
    <source>
        <dbReference type="Proteomes" id="UP000000763"/>
    </source>
</evidence>
<dbReference type="AlphaFoldDB" id="Q7F3D3"/>
<dbReference type="EMBL" id="AP003335">
    <property type="protein sequence ID" value="BAB90011.1"/>
    <property type="molecule type" value="Genomic_DNA"/>
</dbReference>
<feature type="region of interest" description="Disordered" evidence="1">
    <location>
        <begin position="56"/>
        <end position="76"/>
    </location>
</feature>
<sequence length="132" mass="14136">MPFEPTMTHTLRQLAEHVRTYTTPPTRSNIAEVVGASEPPTQLRPVSGLVICGLDNKRISTSPPPEGSKENPMALKKGSSSGFSFWKLAECAMVGGDGGHNEEGGSRWPGVNRLFVPGPTDIGMDEGECKEV</sequence>
<protein>
    <submittedName>
        <fullName evidence="2">Uncharacterized protein</fullName>
    </submittedName>
</protein>
<evidence type="ECO:0000313" key="2">
    <source>
        <dbReference type="EMBL" id="BAB90011.1"/>
    </source>
</evidence>
<name>Q7F3D3_ORYSJ</name>
<reference evidence="3" key="1">
    <citation type="journal article" date="2005" name="Nature">
        <title>The map-based sequence of the rice genome.</title>
        <authorList>
            <consortium name="International rice genome sequencing project (IRGSP)"/>
            <person name="Matsumoto T."/>
            <person name="Wu J."/>
            <person name="Kanamori H."/>
            <person name="Katayose Y."/>
            <person name="Fujisawa M."/>
            <person name="Namiki N."/>
            <person name="Mizuno H."/>
            <person name="Yamamoto K."/>
            <person name="Antonio B.A."/>
            <person name="Baba T."/>
            <person name="Sakata K."/>
            <person name="Nagamura Y."/>
            <person name="Aoki H."/>
            <person name="Arikawa K."/>
            <person name="Arita K."/>
            <person name="Bito T."/>
            <person name="Chiden Y."/>
            <person name="Fujitsuka N."/>
            <person name="Fukunaka R."/>
            <person name="Hamada M."/>
            <person name="Harada C."/>
            <person name="Hayashi A."/>
            <person name="Hijishita S."/>
            <person name="Honda M."/>
            <person name="Hosokawa S."/>
            <person name="Ichikawa Y."/>
            <person name="Idonuma A."/>
            <person name="Iijima M."/>
            <person name="Ikeda M."/>
            <person name="Ikeno M."/>
            <person name="Ito K."/>
            <person name="Ito S."/>
            <person name="Ito T."/>
            <person name="Ito Y."/>
            <person name="Ito Y."/>
            <person name="Iwabuchi A."/>
            <person name="Kamiya K."/>
            <person name="Karasawa W."/>
            <person name="Kurita K."/>
            <person name="Katagiri S."/>
            <person name="Kikuta A."/>
            <person name="Kobayashi H."/>
            <person name="Kobayashi N."/>
            <person name="Machita K."/>
            <person name="Maehara T."/>
            <person name="Masukawa M."/>
            <person name="Mizubayashi T."/>
            <person name="Mukai Y."/>
            <person name="Nagasaki H."/>
            <person name="Nagata Y."/>
            <person name="Naito S."/>
            <person name="Nakashima M."/>
            <person name="Nakama Y."/>
            <person name="Nakamichi Y."/>
            <person name="Nakamura M."/>
            <person name="Meguro A."/>
            <person name="Negishi M."/>
            <person name="Ohta I."/>
            <person name="Ohta T."/>
            <person name="Okamoto M."/>
            <person name="Ono N."/>
            <person name="Saji S."/>
            <person name="Sakaguchi M."/>
            <person name="Sakai K."/>
            <person name="Shibata M."/>
            <person name="Shimokawa T."/>
            <person name="Song J."/>
            <person name="Takazaki Y."/>
            <person name="Terasawa K."/>
            <person name="Tsugane M."/>
            <person name="Tsuji K."/>
            <person name="Ueda S."/>
            <person name="Waki K."/>
            <person name="Yamagata H."/>
            <person name="Yamamoto M."/>
            <person name="Yamamoto S."/>
            <person name="Yamane H."/>
            <person name="Yoshiki S."/>
            <person name="Yoshihara R."/>
            <person name="Yukawa K."/>
            <person name="Zhong H."/>
            <person name="Yano M."/>
            <person name="Yuan Q."/>
            <person name="Ouyang S."/>
            <person name="Liu J."/>
            <person name="Jones K.M."/>
            <person name="Gansberger K."/>
            <person name="Moffat K."/>
            <person name="Hill J."/>
            <person name="Bera J."/>
            <person name="Fadrosh D."/>
            <person name="Jin S."/>
            <person name="Johri S."/>
            <person name="Kim M."/>
            <person name="Overton L."/>
            <person name="Reardon M."/>
            <person name="Tsitrin T."/>
            <person name="Vuong H."/>
            <person name="Weaver B."/>
            <person name="Ciecko A."/>
            <person name="Tallon L."/>
            <person name="Jackson J."/>
            <person name="Pai G."/>
            <person name="Aken S.V."/>
            <person name="Utterback T."/>
            <person name="Reidmuller S."/>
            <person name="Feldblyum T."/>
            <person name="Hsiao J."/>
            <person name="Zismann V."/>
            <person name="Iobst S."/>
            <person name="de Vazeille A.R."/>
            <person name="Buell C.R."/>
            <person name="Ying K."/>
            <person name="Li Y."/>
            <person name="Lu T."/>
            <person name="Huang Y."/>
            <person name="Zhao Q."/>
            <person name="Feng Q."/>
            <person name="Zhang L."/>
            <person name="Zhu J."/>
            <person name="Weng Q."/>
            <person name="Mu J."/>
            <person name="Lu Y."/>
            <person name="Fan D."/>
            <person name="Liu Y."/>
            <person name="Guan J."/>
            <person name="Zhang Y."/>
            <person name="Yu S."/>
            <person name="Liu X."/>
            <person name="Zhang Y."/>
            <person name="Hong G."/>
            <person name="Han B."/>
            <person name="Choisne N."/>
            <person name="Demange N."/>
            <person name="Orjeda G."/>
            <person name="Samain S."/>
            <person name="Cattolico L."/>
            <person name="Pelletier E."/>
            <person name="Couloux A."/>
            <person name="Segurens B."/>
            <person name="Wincker P."/>
            <person name="D'Hont A."/>
            <person name="Scarpelli C."/>
            <person name="Weissenbach J."/>
            <person name="Salanoubat M."/>
            <person name="Quetier F."/>
            <person name="Yu Y."/>
            <person name="Kim H.R."/>
            <person name="Rambo T."/>
            <person name="Currie J."/>
            <person name="Collura K."/>
            <person name="Luo M."/>
            <person name="Yang T."/>
            <person name="Ammiraju J.S.S."/>
            <person name="Engler F."/>
            <person name="Soderlund C."/>
            <person name="Wing R.A."/>
            <person name="Palmer L.E."/>
            <person name="de la Bastide M."/>
            <person name="Spiegel L."/>
            <person name="Nascimento L."/>
            <person name="Zutavern T."/>
            <person name="O'Shaughnessy A."/>
            <person name="Dike S."/>
            <person name="Dedhia N."/>
            <person name="Preston R."/>
            <person name="Balija V."/>
            <person name="McCombie W.R."/>
            <person name="Chow T."/>
            <person name="Chen H."/>
            <person name="Chung M."/>
            <person name="Chen C."/>
            <person name="Shaw J."/>
            <person name="Wu H."/>
            <person name="Hsiao K."/>
            <person name="Chao Y."/>
            <person name="Chu M."/>
            <person name="Cheng C."/>
            <person name="Hour A."/>
            <person name="Lee P."/>
            <person name="Lin S."/>
            <person name="Lin Y."/>
            <person name="Liou J."/>
            <person name="Liu S."/>
            <person name="Hsing Y."/>
            <person name="Raghuvanshi S."/>
            <person name="Mohanty A."/>
            <person name="Bharti A.K."/>
            <person name="Gaur A."/>
            <person name="Gupta V."/>
            <person name="Kumar D."/>
            <person name="Ravi V."/>
            <person name="Vij S."/>
            <person name="Kapur A."/>
            <person name="Khurana P."/>
            <person name="Khurana P."/>
            <person name="Khurana J.P."/>
            <person name="Tyagi A.K."/>
            <person name="Gaikwad K."/>
            <person name="Singh A."/>
            <person name="Dalal V."/>
            <person name="Srivastava S."/>
            <person name="Dixit A."/>
            <person name="Pal A.K."/>
            <person name="Ghazi I.A."/>
            <person name="Yadav M."/>
            <person name="Pandit A."/>
            <person name="Bhargava A."/>
            <person name="Sureshbabu K."/>
            <person name="Batra K."/>
            <person name="Sharma T.R."/>
            <person name="Mohapatra T."/>
            <person name="Singh N.K."/>
            <person name="Messing J."/>
            <person name="Nelson A.B."/>
            <person name="Fuks G."/>
            <person name="Kavchok S."/>
            <person name="Keizer G."/>
            <person name="Linton E."/>
            <person name="Llaca V."/>
            <person name="Song R."/>
            <person name="Tanyolac B."/>
            <person name="Young S."/>
            <person name="Ho-Il K."/>
            <person name="Hahn J.H."/>
            <person name="Sangsakoo G."/>
            <person name="Vanavichit A."/>
            <person name="de Mattos Luiz.A.T."/>
            <person name="Zimmer P.D."/>
            <person name="Malone G."/>
            <person name="Dellagostin O."/>
            <person name="de Oliveira A.C."/>
            <person name="Bevan M."/>
            <person name="Bancroft I."/>
            <person name="Minx P."/>
            <person name="Cordum H."/>
            <person name="Wilson R."/>
            <person name="Cheng Z."/>
            <person name="Jin W."/>
            <person name="Jiang J."/>
            <person name="Leong S.A."/>
            <person name="Iwama H."/>
            <person name="Gojobori T."/>
            <person name="Itoh T."/>
            <person name="Niimura Y."/>
            <person name="Fujii Y."/>
            <person name="Habara T."/>
            <person name="Sakai H."/>
            <person name="Sato Y."/>
            <person name="Wilson G."/>
            <person name="Kumar K."/>
            <person name="McCouch S."/>
            <person name="Juretic N."/>
            <person name="Hoen D."/>
            <person name="Wright S."/>
            <person name="Bruskiewich R."/>
            <person name="Bureau T."/>
            <person name="Miyao A."/>
            <person name="Hirochika H."/>
            <person name="Nishikawa T."/>
            <person name="Kadowaki K."/>
            <person name="Sugiura M."/>
            <person name="Burr B."/>
            <person name="Sasaki T."/>
        </authorList>
    </citation>
    <scope>NUCLEOTIDE SEQUENCE [LARGE SCALE GENOMIC DNA]</scope>
    <source>
        <strain evidence="3">cv. Nipponbare</strain>
    </source>
</reference>
<gene>
    <name evidence="2" type="ORF">B1144G04.3</name>
</gene>
<organism evidence="2 3">
    <name type="scientific">Oryza sativa subsp. japonica</name>
    <name type="common">Rice</name>
    <dbReference type="NCBI Taxonomy" id="39947"/>
    <lineage>
        <taxon>Eukaryota</taxon>
        <taxon>Viridiplantae</taxon>
        <taxon>Streptophyta</taxon>
        <taxon>Embryophyta</taxon>
        <taxon>Tracheophyta</taxon>
        <taxon>Spermatophyta</taxon>
        <taxon>Magnoliopsida</taxon>
        <taxon>Liliopsida</taxon>
        <taxon>Poales</taxon>
        <taxon>Poaceae</taxon>
        <taxon>BOP clade</taxon>
        <taxon>Oryzoideae</taxon>
        <taxon>Oryzeae</taxon>
        <taxon>Oryzinae</taxon>
        <taxon>Oryza</taxon>
        <taxon>Oryza sativa</taxon>
    </lineage>
</organism>
<proteinExistence type="predicted"/>
<feature type="region of interest" description="Disordered" evidence="1">
    <location>
        <begin position="94"/>
        <end position="132"/>
    </location>
</feature>